<keyword evidence="1" id="KW-0472">Membrane</keyword>
<feature type="transmembrane region" description="Helical" evidence="1">
    <location>
        <begin position="446"/>
        <end position="465"/>
    </location>
</feature>
<dbReference type="AlphaFoldDB" id="A0AA40CKC6"/>
<reference evidence="2" key="1">
    <citation type="submission" date="2023-06" db="EMBL/GenBank/DDBJ databases">
        <title>Genome-scale phylogeny and comparative genomics of the fungal order Sordariales.</title>
        <authorList>
            <consortium name="Lawrence Berkeley National Laboratory"/>
            <person name="Hensen N."/>
            <person name="Bonometti L."/>
            <person name="Westerberg I."/>
            <person name="Brannstrom I.O."/>
            <person name="Guillou S."/>
            <person name="Cros-Aarteil S."/>
            <person name="Calhoun S."/>
            <person name="Haridas S."/>
            <person name="Kuo A."/>
            <person name="Mondo S."/>
            <person name="Pangilinan J."/>
            <person name="Riley R."/>
            <person name="Labutti K."/>
            <person name="Andreopoulos B."/>
            <person name="Lipzen A."/>
            <person name="Chen C."/>
            <person name="Yanf M."/>
            <person name="Daum C."/>
            <person name="Ng V."/>
            <person name="Clum A."/>
            <person name="Steindorff A."/>
            <person name="Ohm R."/>
            <person name="Martin F."/>
            <person name="Silar P."/>
            <person name="Natvig D."/>
            <person name="Lalanne C."/>
            <person name="Gautier V."/>
            <person name="Ament-Velasquez S.L."/>
            <person name="Kruys A."/>
            <person name="Hutchinson M.I."/>
            <person name="Powell A.J."/>
            <person name="Barry K."/>
            <person name="Miller A.N."/>
            <person name="Grigoriev I.V."/>
            <person name="Debuchy R."/>
            <person name="Gladieux P."/>
            <person name="Thoren M.H."/>
            <person name="Johannesson H."/>
        </authorList>
    </citation>
    <scope>NUCLEOTIDE SEQUENCE</scope>
    <source>
        <strain evidence="2">SMH2532-1</strain>
    </source>
</reference>
<name>A0AA40CKC6_9PEZI</name>
<dbReference type="Gene3D" id="1.20.58.340">
    <property type="entry name" value="Magnesium transport protein CorA, transmembrane region"/>
    <property type="match status" value="1"/>
</dbReference>
<evidence type="ECO:0000256" key="1">
    <source>
        <dbReference type="SAM" id="Phobius"/>
    </source>
</evidence>
<feature type="transmembrane region" description="Helical" evidence="1">
    <location>
        <begin position="477"/>
        <end position="498"/>
    </location>
</feature>
<evidence type="ECO:0000313" key="2">
    <source>
        <dbReference type="EMBL" id="KAK0642141.1"/>
    </source>
</evidence>
<proteinExistence type="predicted"/>
<comment type="caution">
    <text evidence="2">The sequence shown here is derived from an EMBL/GenBank/DDBJ whole genome shotgun (WGS) entry which is preliminary data.</text>
</comment>
<keyword evidence="1" id="KW-1133">Transmembrane helix</keyword>
<keyword evidence="1" id="KW-0812">Transmembrane</keyword>
<sequence length="522" mass="58377">MEIPRVKVPRESDWLSAPGEYQDIVSTLCASDPRLRSRCSKNIRQNIPWPNPNARLVVLENDGRGDEGKPFKSPVEHAPKSLRGYLDDHPTPQPGHGRVFILEGLNSDFIAVLGAHFKMHPSLFIDQERTVVISPHSQQSSDFFTLPGTARSAPHFTMKYFEVVSLPQEVLSFRMCCAETGRHIGMTRIKGELLKEGVVRRKCTIWNQGYSDGRWDCLMLVDPPLRAVMTSQNTGYAASSPTYTPRKMVPIASQLFQNGYLDFVPYRVQMTARKGPSRTSMLDDLCFYLQTHPLKDPNPASTFAKKIIASHYHQLFNFTRSVTSDVQFHMSRLDRLGLDHFDTTFVESGQWSDAQALERRISEYHADIESIMLASGIPLADQPDVVGCIASSGSTPWYDCTADFQLLRLRFADVRRHAELLNTAITGLTSISGNQKALREARSTKALTLVGLVFIPLAYTATLFSMTESFGPGGERFWVYFAVSVPLIVCVLGGYTVLDRYGDGVLEWKRVRALGSGVGRTS</sequence>
<protein>
    <submittedName>
        <fullName evidence="2">Uncharacterized protein</fullName>
    </submittedName>
</protein>
<evidence type="ECO:0000313" key="3">
    <source>
        <dbReference type="Proteomes" id="UP001174936"/>
    </source>
</evidence>
<dbReference type="Proteomes" id="UP001174936">
    <property type="component" value="Unassembled WGS sequence"/>
</dbReference>
<gene>
    <name evidence="2" type="ORF">B0T16DRAFT_335285</name>
</gene>
<organism evidence="2 3">
    <name type="scientific">Cercophora newfieldiana</name>
    <dbReference type="NCBI Taxonomy" id="92897"/>
    <lineage>
        <taxon>Eukaryota</taxon>
        <taxon>Fungi</taxon>
        <taxon>Dikarya</taxon>
        <taxon>Ascomycota</taxon>
        <taxon>Pezizomycotina</taxon>
        <taxon>Sordariomycetes</taxon>
        <taxon>Sordariomycetidae</taxon>
        <taxon>Sordariales</taxon>
        <taxon>Lasiosphaeriaceae</taxon>
        <taxon>Cercophora</taxon>
    </lineage>
</organism>
<dbReference type="EMBL" id="JAULSV010000006">
    <property type="protein sequence ID" value="KAK0642141.1"/>
    <property type="molecule type" value="Genomic_DNA"/>
</dbReference>
<accession>A0AA40CKC6</accession>
<keyword evidence="3" id="KW-1185">Reference proteome</keyword>